<dbReference type="GeneID" id="61767147"/>
<accession>A0A5C0WDE0</accession>
<evidence type="ECO:0000313" key="2">
    <source>
        <dbReference type="Proteomes" id="UP000325032"/>
    </source>
</evidence>
<dbReference type="RefSeq" id="WP_044335955.1">
    <property type="nucleotide sequence ID" value="NZ_CP018197.1"/>
</dbReference>
<name>A0A5C0WDE0_BACIA</name>
<sequence>MEKLSSSKGLILSTVAGISVFIFTPFAEANATKALEKEQSFSYSSVKFSFQQSKEPTIDEIAQYWNLNEEETVKFKKVIKEAQSKTYGEATLHGKFTSAIKAIKGAYDQLPTKLKVMIGGVTGLETILITLEHYTGALEHGIYLGALKVTGSENAAWWVAKTIMLFVF</sequence>
<dbReference type="EMBL" id="CP043404">
    <property type="protein sequence ID" value="QEK62186.1"/>
    <property type="molecule type" value="Genomic_DNA"/>
</dbReference>
<dbReference type="KEGG" id="bsaf:BSL056_05950"/>
<proteinExistence type="predicted"/>
<evidence type="ECO:0000313" key="1">
    <source>
        <dbReference type="EMBL" id="QEK62186.1"/>
    </source>
</evidence>
<organism evidence="1 2">
    <name type="scientific">Bacillus safensis</name>
    <dbReference type="NCBI Taxonomy" id="561879"/>
    <lineage>
        <taxon>Bacteria</taxon>
        <taxon>Bacillati</taxon>
        <taxon>Bacillota</taxon>
        <taxon>Bacilli</taxon>
        <taxon>Bacillales</taxon>
        <taxon>Bacillaceae</taxon>
        <taxon>Bacillus</taxon>
    </lineage>
</organism>
<accession>A0A498TTU3</accession>
<reference evidence="1 2" key="1">
    <citation type="journal article" date="2018" name="Plant Biotechnol. Rep.">
        <title>Diversity and antifungal activity of endophytic bacteria associated with Panax ginseng seedlings.</title>
        <authorList>
            <person name="Park J.M."/>
            <person name="Hong C.E."/>
            <person name="Jo S.H."/>
        </authorList>
    </citation>
    <scope>NUCLEOTIDE SEQUENCE [LARGE SCALE GENOMIC DNA]</scope>
    <source>
        <strain evidence="1 2">PgKB20</strain>
    </source>
</reference>
<protein>
    <submittedName>
        <fullName evidence="1">Uncharacterized protein</fullName>
    </submittedName>
</protein>
<gene>
    <name evidence="1" type="ORF">FX981_00350</name>
</gene>
<dbReference type="Proteomes" id="UP000325032">
    <property type="component" value="Chromosome"/>
</dbReference>
<dbReference type="AlphaFoldDB" id="A0A5C0WDE0"/>
<keyword evidence="2" id="KW-1185">Reference proteome</keyword>